<gene>
    <name evidence="2" type="ORF">HINF_LOCUS2851</name>
    <name evidence="3" type="ORF">HINF_LOCUS68741</name>
</gene>
<dbReference type="Proteomes" id="UP001642409">
    <property type="component" value="Unassembled WGS sequence"/>
</dbReference>
<evidence type="ECO:0000313" key="2">
    <source>
        <dbReference type="EMBL" id="CAI9915206.1"/>
    </source>
</evidence>
<organism evidence="2">
    <name type="scientific">Hexamita inflata</name>
    <dbReference type="NCBI Taxonomy" id="28002"/>
    <lineage>
        <taxon>Eukaryota</taxon>
        <taxon>Metamonada</taxon>
        <taxon>Diplomonadida</taxon>
        <taxon>Hexamitidae</taxon>
        <taxon>Hexamitinae</taxon>
        <taxon>Hexamita</taxon>
    </lineage>
</organism>
<proteinExistence type="predicted"/>
<dbReference type="InterPro" id="IPR051693">
    <property type="entry name" value="UPF0046_metallophosphoest"/>
</dbReference>
<dbReference type="InterPro" id="IPR004843">
    <property type="entry name" value="Calcineurin-like_PHP"/>
</dbReference>
<dbReference type="PANTHER" id="PTHR12905">
    <property type="entry name" value="METALLOPHOSPHOESTERASE"/>
    <property type="match status" value="1"/>
</dbReference>
<reference evidence="3 4" key="2">
    <citation type="submission" date="2024-07" db="EMBL/GenBank/DDBJ databases">
        <authorList>
            <person name="Akdeniz Z."/>
        </authorList>
    </citation>
    <scope>NUCLEOTIDE SEQUENCE [LARGE SCALE GENOMIC DNA]</scope>
</reference>
<reference evidence="2" key="1">
    <citation type="submission" date="2023-06" db="EMBL/GenBank/DDBJ databases">
        <authorList>
            <person name="Kurt Z."/>
        </authorList>
    </citation>
    <scope>NUCLEOTIDE SEQUENCE</scope>
</reference>
<dbReference type="EMBL" id="CATOUU010000066">
    <property type="protein sequence ID" value="CAI9915206.1"/>
    <property type="molecule type" value="Genomic_DNA"/>
</dbReference>
<sequence length="243" mass="28009">MKENSSIQKFLHITCISDMHGEYNRLNLPGGDLLICAGDSQLFLENCEQTLNDGLQFCEWLNKQQYTQKIFVAGNHDLVFEKYDQQIRSALINYPSVKYLKNEYINIEINGTQLQIFGSPLYVYRQTKKQQFFISNEESRSNIVNNIPENLDILITHGPLYGILDHNSKDISCGCQILQQAISKIKPKLHVFGHIHESQGIMMQNNTNFINAAVMLVGECCYYSTTLLHQTTFKWYPQNNSIE</sequence>
<dbReference type="InterPro" id="IPR029052">
    <property type="entry name" value="Metallo-depent_PP-like"/>
</dbReference>
<name>A0AA86TEG9_9EUKA</name>
<comment type="caution">
    <text evidence="2">The sequence shown here is derived from an EMBL/GenBank/DDBJ whole genome shotgun (WGS) entry which is preliminary data.</text>
</comment>
<dbReference type="GO" id="GO:0016787">
    <property type="term" value="F:hydrolase activity"/>
    <property type="evidence" value="ECO:0007669"/>
    <property type="project" value="InterPro"/>
</dbReference>
<dbReference type="CDD" id="cd07379">
    <property type="entry name" value="MPP_239FB"/>
    <property type="match status" value="1"/>
</dbReference>
<evidence type="ECO:0000313" key="4">
    <source>
        <dbReference type="Proteomes" id="UP001642409"/>
    </source>
</evidence>
<evidence type="ECO:0000259" key="1">
    <source>
        <dbReference type="Pfam" id="PF00149"/>
    </source>
</evidence>
<feature type="domain" description="Calcineurin-like phosphoesterase" evidence="1">
    <location>
        <begin position="12"/>
        <end position="197"/>
    </location>
</feature>
<protein>
    <submittedName>
        <fullName evidence="2">Calcineurin-like phosphoesterase</fullName>
    </submittedName>
    <submittedName>
        <fullName evidence="3">Calcineurin-like_phosphoesterase</fullName>
    </submittedName>
</protein>
<dbReference type="PANTHER" id="PTHR12905:SF0">
    <property type="entry name" value="CALCINEURIN-LIKE PHOSPHOESTERASE DOMAIN-CONTAINING PROTEIN"/>
    <property type="match status" value="1"/>
</dbReference>
<dbReference type="AlphaFoldDB" id="A0AA86TEG9"/>
<dbReference type="Gene3D" id="3.60.21.10">
    <property type="match status" value="1"/>
</dbReference>
<evidence type="ECO:0000313" key="3">
    <source>
        <dbReference type="EMBL" id="CAL6097087.1"/>
    </source>
</evidence>
<accession>A0AA86TEG9</accession>
<dbReference type="Pfam" id="PF00149">
    <property type="entry name" value="Metallophos"/>
    <property type="match status" value="1"/>
</dbReference>
<dbReference type="EMBL" id="CAXDID020000491">
    <property type="protein sequence ID" value="CAL6097087.1"/>
    <property type="molecule type" value="Genomic_DNA"/>
</dbReference>
<dbReference type="SUPFAM" id="SSF56300">
    <property type="entry name" value="Metallo-dependent phosphatases"/>
    <property type="match status" value="1"/>
</dbReference>
<keyword evidence="4" id="KW-1185">Reference proteome</keyword>